<keyword evidence="4" id="KW-1185">Reference proteome</keyword>
<name>A0A923S2F2_9BURK</name>
<evidence type="ECO:0000256" key="1">
    <source>
        <dbReference type="ARBA" id="ARBA00022729"/>
    </source>
</evidence>
<dbReference type="Gene3D" id="3.40.190.10">
    <property type="entry name" value="Periplasmic binding protein-like II"/>
    <property type="match status" value="2"/>
</dbReference>
<dbReference type="PANTHER" id="PTHR35936:SF17">
    <property type="entry name" value="ARGININE-BINDING EXTRACELLULAR PROTEIN ARTP"/>
    <property type="match status" value="1"/>
</dbReference>
<comment type="caution">
    <text evidence="3">The sequence shown here is derived from an EMBL/GenBank/DDBJ whole genome shotgun (WGS) entry which is preliminary data.</text>
</comment>
<dbReference type="Proteomes" id="UP000596827">
    <property type="component" value="Unassembled WGS sequence"/>
</dbReference>
<dbReference type="EMBL" id="JACORU010000003">
    <property type="protein sequence ID" value="MBC5764693.1"/>
    <property type="molecule type" value="Genomic_DNA"/>
</dbReference>
<sequence length="239" mass="26311">MRVCADPDNLPLSHEDGSGFENRIAQLIASDWGVPLQYAWMPDRRGFVRRTMGADLCDVIIGVPVGFERAATTRPYYRSSYVLVHRAGLQSPASFDDARLKQWRFGVQLIGNDLAASPPGYALARHGATANVRGFPVPGEEPAAARMVHALERGELDALLVWGPQAGWYVKNAKLPLRVAQLAAPPDLPRELAFQYDIAMGTRRADKALRAALDDFIARRQPDIDRILAEYAVPRVGAP</sequence>
<dbReference type="SUPFAM" id="SSF53850">
    <property type="entry name" value="Periplasmic binding protein-like II"/>
    <property type="match status" value="1"/>
</dbReference>
<reference evidence="3" key="1">
    <citation type="submission" date="2020-08" db="EMBL/GenBank/DDBJ databases">
        <title>Ramlibacter sp. GTP1 16S ribosomal RNA gene genome sequencing and assembly.</title>
        <authorList>
            <person name="Kang M."/>
        </authorList>
    </citation>
    <scope>NUCLEOTIDE SEQUENCE</scope>
    <source>
        <strain evidence="3">GTP1</strain>
    </source>
</reference>
<dbReference type="InterPro" id="IPR001638">
    <property type="entry name" value="Solute-binding_3/MltF_N"/>
</dbReference>
<dbReference type="InterPro" id="IPR022448">
    <property type="entry name" value="Quinoprotein_dehydrogenase"/>
</dbReference>
<keyword evidence="1" id="KW-0732">Signal</keyword>
<feature type="domain" description="Solute-binding protein family 3/N-terminal" evidence="2">
    <location>
        <begin position="2"/>
        <end position="231"/>
    </location>
</feature>
<accession>A0A923S2F2</accession>
<dbReference type="PANTHER" id="PTHR35936">
    <property type="entry name" value="MEMBRANE-BOUND LYTIC MUREIN TRANSGLYCOSYLASE F"/>
    <property type="match status" value="1"/>
</dbReference>
<gene>
    <name evidence="3" type="ORF">H8R02_09550</name>
</gene>
<organism evidence="3 4">
    <name type="scientific">Ramlibacter albus</name>
    <dbReference type="NCBI Taxonomy" id="2079448"/>
    <lineage>
        <taxon>Bacteria</taxon>
        <taxon>Pseudomonadati</taxon>
        <taxon>Pseudomonadota</taxon>
        <taxon>Betaproteobacteria</taxon>
        <taxon>Burkholderiales</taxon>
        <taxon>Comamonadaceae</taxon>
        <taxon>Ramlibacter</taxon>
    </lineage>
</organism>
<dbReference type="SMART" id="SM00062">
    <property type="entry name" value="PBPb"/>
    <property type="match status" value="1"/>
</dbReference>
<evidence type="ECO:0000313" key="3">
    <source>
        <dbReference type="EMBL" id="MBC5764693.1"/>
    </source>
</evidence>
<protein>
    <submittedName>
        <fullName evidence="3">Quinoprotein dehydrogenase-associated putative ABC transporter substrate-binding protein</fullName>
    </submittedName>
</protein>
<proteinExistence type="predicted"/>
<dbReference type="AlphaFoldDB" id="A0A923S2F2"/>
<evidence type="ECO:0000259" key="2">
    <source>
        <dbReference type="SMART" id="SM00062"/>
    </source>
</evidence>
<evidence type="ECO:0000313" key="4">
    <source>
        <dbReference type="Proteomes" id="UP000596827"/>
    </source>
</evidence>
<dbReference type="NCBIfam" id="TIGR03871">
    <property type="entry name" value="ABC_peri_MoxJ_2"/>
    <property type="match status" value="1"/>
</dbReference>